<dbReference type="InterPro" id="IPR010037">
    <property type="entry name" value="FkbH_domain"/>
</dbReference>
<dbReference type="InterPro" id="IPR016181">
    <property type="entry name" value="Acyl_CoA_acyltransferase"/>
</dbReference>
<dbReference type="InterPro" id="IPR010033">
    <property type="entry name" value="HAD_SF_ppase_IIIC"/>
</dbReference>
<dbReference type="InterPro" id="IPR023214">
    <property type="entry name" value="HAD_sf"/>
</dbReference>
<dbReference type="InterPro" id="IPR036412">
    <property type="entry name" value="HAD-like_sf"/>
</dbReference>
<dbReference type="OrthoDB" id="323926at2"/>
<dbReference type="NCBIfam" id="TIGR01686">
    <property type="entry name" value="FkbH"/>
    <property type="match status" value="1"/>
</dbReference>
<sequence>MNQMIKCIVWDLDDTIWEGTLRENADNIILRPGIEQVLVELDQRGILHSIASRNRLDQVVSKLEEFGIAQYFVSLQCHFSSKAISLRQIAMELNIGLEALAFVDNDSFERFEMNYYYPQVLTFDAQYYLELPKSPSLQVRDVTEESANRRHYMLARQQRKAAERGFQGSREQFLKECQMVLQIQQADPGDYPRIVELSHRTNQMNSLLERIDRPFVESFCQLKQHMIYVARLKDRFGDHGLIGTCFVALEGNAMKIRLFCISCRIEGRGVAAAFLYTVLKRLVLKWPQMREMHCLLARKERNLPARLLLEMLGFHKLEEQENKEYIKYQLNLPLADRTFDWLEIGE</sequence>
<protein>
    <submittedName>
        <fullName evidence="1">HAD-IIIC family phosphatase</fullName>
    </submittedName>
</protein>
<organism evidence="1 2">
    <name type="scientific">Paenibacillus lentus</name>
    <dbReference type="NCBI Taxonomy" id="1338368"/>
    <lineage>
        <taxon>Bacteria</taxon>
        <taxon>Bacillati</taxon>
        <taxon>Bacillota</taxon>
        <taxon>Bacilli</taxon>
        <taxon>Bacillales</taxon>
        <taxon>Paenibacillaceae</taxon>
        <taxon>Paenibacillus</taxon>
    </lineage>
</organism>
<evidence type="ECO:0000313" key="1">
    <source>
        <dbReference type="EMBL" id="AZK48517.1"/>
    </source>
</evidence>
<dbReference type="Gene3D" id="3.40.630.30">
    <property type="match status" value="1"/>
</dbReference>
<dbReference type="AlphaFoldDB" id="A0A3Q8S6D6"/>
<proteinExistence type="predicted"/>
<dbReference type="Proteomes" id="UP000273145">
    <property type="component" value="Chromosome"/>
</dbReference>
<dbReference type="SUPFAM" id="SSF55729">
    <property type="entry name" value="Acyl-CoA N-acyltransferases (Nat)"/>
    <property type="match status" value="1"/>
</dbReference>
<dbReference type="Gene3D" id="3.40.50.1000">
    <property type="entry name" value="HAD superfamily/HAD-like"/>
    <property type="match status" value="1"/>
</dbReference>
<keyword evidence="2" id="KW-1185">Reference proteome</keyword>
<dbReference type="SUPFAM" id="SSF56784">
    <property type="entry name" value="HAD-like"/>
    <property type="match status" value="1"/>
</dbReference>
<dbReference type="EMBL" id="CP034248">
    <property type="protein sequence ID" value="AZK48517.1"/>
    <property type="molecule type" value="Genomic_DNA"/>
</dbReference>
<gene>
    <name evidence="1" type="ORF">EIM92_21990</name>
</gene>
<dbReference type="NCBIfam" id="TIGR01681">
    <property type="entry name" value="HAD-SF-IIIC"/>
    <property type="match status" value="1"/>
</dbReference>
<evidence type="ECO:0000313" key="2">
    <source>
        <dbReference type="Proteomes" id="UP000273145"/>
    </source>
</evidence>
<reference evidence="1 2" key="1">
    <citation type="submission" date="2018-11" db="EMBL/GenBank/DDBJ databases">
        <title>Genome sequencing of Paenibacillus lentus DSM25539(T).</title>
        <authorList>
            <person name="Kook J.-K."/>
            <person name="Park S.-N."/>
            <person name="Lim Y.K."/>
        </authorList>
    </citation>
    <scope>NUCLEOTIDE SEQUENCE [LARGE SCALE GENOMIC DNA]</scope>
    <source>
        <strain evidence="1 2">DSM 25539</strain>
    </source>
</reference>
<accession>A0A3Q8S6D6</accession>
<name>A0A3Q8S6D6_9BACL</name>
<dbReference type="KEGG" id="plen:EIM92_21990"/>